<keyword evidence="3" id="KW-0677">Repeat</keyword>
<reference evidence="4 5" key="1">
    <citation type="submission" date="2014-06" db="EMBL/GenBank/DDBJ databases">
        <authorList>
            <person name="Swart Estienne"/>
        </authorList>
    </citation>
    <scope>NUCLEOTIDE SEQUENCE [LARGE SCALE GENOMIC DNA]</scope>
    <source>
        <strain evidence="4 5">130c</strain>
    </source>
</reference>
<dbReference type="PROSITE" id="PS51450">
    <property type="entry name" value="LRR"/>
    <property type="match status" value="1"/>
</dbReference>
<keyword evidence="5" id="KW-1185">Reference proteome</keyword>
<evidence type="ECO:0000256" key="1">
    <source>
        <dbReference type="ARBA" id="ARBA00022468"/>
    </source>
</evidence>
<evidence type="ECO:0000313" key="5">
    <source>
        <dbReference type="Proteomes" id="UP000039865"/>
    </source>
</evidence>
<dbReference type="EMBL" id="CCKQ01000395">
    <property type="protein sequence ID" value="CDW71458.1"/>
    <property type="molecule type" value="Genomic_DNA"/>
</dbReference>
<evidence type="ECO:0000256" key="3">
    <source>
        <dbReference type="ARBA" id="ARBA00022737"/>
    </source>
</evidence>
<sequence length="181" mass="20726">MIESIDLTDAGVKLISQSFDEKIQNLNLLKLDIGKDSRSYETANDIDYKAIGYLRYQMELNSYPVLLVLRLKQNKIGDIGCKILAQIMLSVKGKENLRELDLAENEISSSGFYHLSLALVIPSALQKLHLQNNKIMARGALLLTYNYLDNLRLLQKLNQHRSEKIKDFNGVKLFVNDKCFY</sequence>
<dbReference type="GO" id="GO:0005634">
    <property type="term" value="C:nucleus"/>
    <property type="evidence" value="ECO:0007669"/>
    <property type="project" value="TreeGrafter"/>
</dbReference>
<dbReference type="PANTHER" id="PTHR24113">
    <property type="entry name" value="RAN GTPASE-ACTIVATING PROTEIN 1"/>
    <property type="match status" value="1"/>
</dbReference>
<dbReference type="GO" id="GO:0005096">
    <property type="term" value="F:GTPase activator activity"/>
    <property type="evidence" value="ECO:0007669"/>
    <property type="project" value="UniProtKB-KW"/>
</dbReference>
<protein>
    <submittedName>
        <fullName evidence="4">Protein nlrc5</fullName>
    </submittedName>
</protein>
<dbReference type="InterPro" id="IPR027038">
    <property type="entry name" value="RanGap"/>
</dbReference>
<dbReference type="Pfam" id="PF13516">
    <property type="entry name" value="LRR_6"/>
    <property type="match status" value="2"/>
</dbReference>
<name>A0A077ZNG6_STYLE</name>
<dbReference type="GO" id="GO:0006913">
    <property type="term" value="P:nucleocytoplasmic transport"/>
    <property type="evidence" value="ECO:0007669"/>
    <property type="project" value="TreeGrafter"/>
</dbReference>
<dbReference type="GO" id="GO:0005829">
    <property type="term" value="C:cytosol"/>
    <property type="evidence" value="ECO:0007669"/>
    <property type="project" value="TreeGrafter"/>
</dbReference>
<gene>
    <name evidence="4" type="primary">Contig7730.g8238</name>
    <name evidence="4" type="ORF">STYLEM_403</name>
</gene>
<dbReference type="SUPFAM" id="SSF52047">
    <property type="entry name" value="RNI-like"/>
    <property type="match status" value="1"/>
</dbReference>
<dbReference type="SMART" id="SM00368">
    <property type="entry name" value="LRR_RI"/>
    <property type="match status" value="3"/>
</dbReference>
<dbReference type="GO" id="GO:0031267">
    <property type="term" value="F:small GTPase binding"/>
    <property type="evidence" value="ECO:0007669"/>
    <property type="project" value="TreeGrafter"/>
</dbReference>
<dbReference type="PANTHER" id="PTHR24113:SF12">
    <property type="entry name" value="RAN GTPASE-ACTIVATING PROTEIN 1"/>
    <property type="match status" value="1"/>
</dbReference>
<evidence type="ECO:0000313" key="4">
    <source>
        <dbReference type="EMBL" id="CDW71458.1"/>
    </source>
</evidence>
<keyword evidence="2" id="KW-0433">Leucine-rich repeat</keyword>
<dbReference type="InterPro" id="IPR032675">
    <property type="entry name" value="LRR_dom_sf"/>
</dbReference>
<organism evidence="4 5">
    <name type="scientific">Stylonychia lemnae</name>
    <name type="common">Ciliate</name>
    <dbReference type="NCBI Taxonomy" id="5949"/>
    <lineage>
        <taxon>Eukaryota</taxon>
        <taxon>Sar</taxon>
        <taxon>Alveolata</taxon>
        <taxon>Ciliophora</taxon>
        <taxon>Intramacronucleata</taxon>
        <taxon>Spirotrichea</taxon>
        <taxon>Stichotrichia</taxon>
        <taxon>Sporadotrichida</taxon>
        <taxon>Oxytrichidae</taxon>
        <taxon>Stylonychinae</taxon>
        <taxon>Stylonychia</taxon>
    </lineage>
</organism>
<keyword evidence="1" id="KW-0343">GTPase activation</keyword>
<dbReference type="OrthoDB" id="120976at2759"/>
<dbReference type="Proteomes" id="UP000039865">
    <property type="component" value="Unassembled WGS sequence"/>
</dbReference>
<dbReference type="InterPro" id="IPR001611">
    <property type="entry name" value="Leu-rich_rpt"/>
</dbReference>
<dbReference type="Gene3D" id="3.80.10.10">
    <property type="entry name" value="Ribonuclease Inhibitor"/>
    <property type="match status" value="1"/>
</dbReference>
<dbReference type="InParanoid" id="A0A077ZNG6"/>
<accession>A0A077ZNG6</accession>
<dbReference type="AlphaFoldDB" id="A0A077ZNG6"/>
<dbReference type="GO" id="GO:0048471">
    <property type="term" value="C:perinuclear region of cytoplasm"/>
    <property type="evidence" value="ECO:0007669"/>
    <property type="project" value="TreeGrafter"/>
</dbReference>
<proteinExistence type="predicted"/>
<evidence type="ECO:0000256" key="2">
    <source>
        <dbReference type="ARBA" id="ARBA00022614"/>
    </source>
</evidence>